<dbReference type="EMBL" id="FJOG01000078">
    <property type="protein sequence ID" value="CZR69727.1"/>
    <property type="molecule type" value="Genomic_DNA"/>
</dbReference>
<feature type="compositionally biased region" description="Polar residues" evidence="1">
    <location>
        <begin position="276"/>
        <end position="286"/>
    </location>
</feature>
<dbReference type="OrthoDB" id="3532133at2759"/>
<evidence type="ECO:0000313" key="4">
    <source>
        <dbReference type="Proteomes" id="UP000184330"/>
    </source>
</evidence>
<feature type="chain" id="PRO_5012453884" evidence="2">
    <location>
        <begin position="18"/>
        <end position="493"/>
    </location>
</feature>
<feature type="compositionally biased region" description="Basic and acidic residues" evidence="1">
    <location>
        <begin position="216"/>
        <end position="229"/>
    </location>
</feature>
<feature type="region of interest" description="Disordered" evidence="1">
    <location>
        <begin position="259"/>
        <end position="391"/>
    </location>
</feature>
<feature type="compositionally biased region" description="Polar residues" evidence="1">
    <location>
        <begin position="196"/>
        <end position="214"/>
    </location>
</feature>
<dbReference type="AlphaFoldDB" id="A0A1L7XXI8"/>
<gene>
    <name evidence="3" type="ORF">PAC_19627</name>
</gene>
<feature type="region of interest" description="Disordered" evidence="1">
    <location>
        <begin position="68"/>
        <end position="87"/>
    </location>
</feature>
<evidence type="ECO:0000313" key="3">
    <source>
        <dbReference type="EMBL" id="CZR69727.1"/>
    </source>
</evidence>
<reference evidence="3 4" key="1">
    <citation type="submission" date="2016-03" db="EMBL/GenBank/DDBJ databases">
        <authorList>
            <person name="Ploux O."/>
        </authorList>
    </citation>
    <scope>NUCLEOTIDE SEQUENCE [LARGE SCALE GENOMIC DNA]</scope>
    <source>
        <strain evidence="3 4">UAMH 11012</strain>
    </source>
</reference>
<sequence length="493" mass="53151">MRFNILFILPLPLLVFSHPVIVEHESVDIIPDRPTINHVDASPAVLPQCITINTPNVRRSLSQIETSMTKTPHTTKPHRPSNPNPSPKRGFFARALAIFQFSTLHTTSLHSPPSEFPKLTTPQSALITRTLSHHSHRDSITISISSLLNNTTVCQSANAAKFEVVNNAKNANIAMGDSSNHTADFHSFGDKNMLNSTGSNTGGWNTKNRGSNLTIGRERRDEKERRGMRGKRELTGWKNWFENIWQGGDYGRWEMPWSAPAAGSSKESKADGSKWSVEQTKSSAPATETGFVGFEGGDEPTSTKGPASSKETESQRPFGWGDHKTYTRTVTMEPSKTPESKGGNGTWTNGAVQTKGPRPFRPGGNGTHPHGPASAGHFSPHPKLGGNHTANRGLVAGTLHKTGGDEQKRDIVNLNIVGGSSNSTLTRSGNDNTVEVYVAGNGDNVVNITVVWEGVGSEMMESGNGNVVRVHVGDSKGVDMGNSTLMVVGGEEI</sequence>
<feature type="region of interest" description="Disordered" evidence="1">
    <location>
        <begin position="196"/>
        <end position="229"/>
    </location>
</feature>
<protein>
    <submittedName>
        <fullName evidence="3">Uncharacterized protein</fullName>
    </submittedName>
</protein>
<proteinExistence type="predicted"/>
<evidence type="ECO:0000256" key="1">
    <source>
        <dbReference type="SAM" id="MobiDB-lite"/>
    </source>
</evidence>
<feature type="signal peptide" evidence="2">
    <location>
        <begin position="1"/>
        <end position="17"/>
    </location>
</feature>
<organism evidence="3 4">
    <name type="scientific">Phialocephala subalpina</name>
    <dbReference type="NCBI Taxonomy" id="576137"/>
    <lineage>
        <taxon>Eukaryota</taxon>
        <taxon>Fungi</taxon>
        <taxon>Dikarya</taxon>
        <taxon>Ascomycota</taxon>
        <taxon>Pezizomycotina</taxon>
        <taxon>Leotiomycetes</taxon>
        <taxon>Helotiales</taxon>
        <taxon>Mollisiaceae</taxon>
        <taxon>Phialocephala</taxon>
        <taxon>Phialocephala fortinii species complex</taxon>
    </lineage>
</organism>
<name>A0A1L7XXI8_9HELO</name>
<evidence type="ECO:0000256" key="2">
    <source>
        <dbReference type="SAM" id="SignalP"/>
    </source>
</evidence>
<keyword evidence="4" id="KW-1185">Reference proteome</keyword>
<dbReference type="Proteomes" id="UP000184330">
    <property type="component" value="Unassembled WGS sequence"/>
</dbReference>
<keyword evidence="2" id="KW-0732">Signal</keyword>
<accession>A0A1L7XXI8</accession>